<keyword evidence="6" id="KW-0732">Signal</keyword>
<feature type="domain" description="TonB-dependent receptor-like beta-barrel" evidence="15">
    <location>
        <begin position="285"/>
        <end position="743"/>
    </location>
</feature>
<evidence type="ECO:0000256" key="1">
    <source>
        <dbReference type="ARBA" id="ARBA00004571"/>
    </source>
</evidence>
<evidence type="ECO:0000256" key="3">
    <source>
        <dbReference type="ARBA" id="ARBA00022452"/>
    </source>
</evidence>
<dbReference type="GO" id="GO:0006826">
    <property type="term" value="P:iron ion transport"/>
    <property type="evidence" value="ECO:0007669"/>
    <property type="project" value="UniProtKB-KW"/>
</dbReference>
<evidence type="ECO:0000256" key="9">
    <source>
        <dbReference type="ARBA" id="ARBA00023077"/>
    </source>
</evidence>
<evidence type="ECO:0000256" key="11">
    <source>
        <dbReference type="ARBA" id="ARBA00023237"/>
    </source>
</evidence>
<keyword evidence="3 12" id="KW-1134">Transmembrane beta strand</keyword>
<evidence type="ECO:0000256" key="13">
    <source>
        <dbReference type="PROSITE-ProRule" id="PRU10144"/>
    </source>
</evidence>
<evidence type="ECO:0000313" key="18">
    <source>
        <dbReference type="Proteomes" id="UP000555756"/>
    </source>
</evidence>
<dbReference type="RefSeq" id="WP_183118218.1">
    <property type="nucleotide sequence ID" value="NZ_JABEQF010000002.1"/>
</dbReference>
<dbReference type="AlphaFoldDB" id="A0A7W4JQK5"/>
<dbReference type="Proteomes" id="UP000555756">
    <property type="component" value="Unassembled WGS sequence"/>
</dbReference>
<evidence type="ECO:0000256" key="12">
    <source>
        <dbReference type="PROSITE-ProRule" id="PRU01360"/>
    </source>
</evidence>
<evidence type="ECO:0000259" key="15">
    <source>
        <dbReference type="Pfam" id="PF00593"/>
    </source>
</evidence>
<evidence type="ECO:0000256" key="8">
    <source>
        <dbReference type="ARBA" id="ARBA00023065"/>
    </source>
</evidence>
<evidence type="ECO:0000256" key="7">
    <source>
        <dbReference type="ARBA" id="ARBA00023004"/>
    </source>
</evidence>
<feature type="domain" description="TonB-dependent receptor plug" evidence="16">
    <location>
        <begin position="87"/>
        <end position="190"/>
    </location>
</feature>
<dbReference type="PROSITE" id="PS01156">
    <property type="entry name" value="TONB_DEPENDENT_REC_2"/>
    <property type="match status" value="1"/>
</dbReference>
<proteinExistence type="inferred from homology"/>
<keyword evidence="8" id="KW-0406">Ion transport</keyword>
<dbReference type="PANTHER" id="PTHR32552">
    <property type="entry name" value="FERRICHROME IRON RECEPTOR-RELATED"/>
    <property type="match status" value="1"/>
</dbReference>
<keyword evidence="7" id="KW-0408">Iron</keyword>
<keyword evidence="9 14" id="KW-0798">TonB box</keyword>
<comment type="subcellular location">
    <subcellularLocation>
        <location evidence="1 12">Cell outer membrane</location>
        <topology evidence="1 12">Multi-pass membrane protein</topology>
    </subcellularLocation>
</comment>
<accession>A0A7W4JQK5</accession>
<keyword evidence="11 12" id="KW-0998">Cell outer membrane</keyword>
<keyword evidence="17" id="KW-0675">Receptor</keyword>
<dbReference type="PROSITE" id="PS52016">
    <property type="entry name" value="TONB_DEPENDENT_REC_3"/>
    <property type="match status" value="1"/>
</dbReference>
<dbReference type="EMBL" id="JABEQF010000002">
    <property type="protein sequence ID" value="MBB2189033.1"/>
    <property type="molecule type" value="Genomic_DNA"/>
</dbReference>
<dbReference type="InterPro" id="IPR000531">
    <property type="entry name" value="Beta-barrel_TonB"/>
</dbReference>
<keyword evidence="2 12" id="KW-0813">Transport</keyword>
<evidence type="ECO:0000256" key="14">
    <source>
        <dbReference type="RuleBase" id="RU003357"/>
    </source>
</evidence>
<keyword evidence="10 12" id="KW-0472">Membrane</keyword>
<dbReference type="InterPro" id="IPR010917">
    <property type="entry name" value="TonB_rcpt_CS"/>
</dbReference>
<gene>
    <name evidence="17" type="ORF">HLH34_03525</name>
</gene>
<comment type="similarity">
    <text evidence="12 14">Belongs to the TonB-dependent receptor family.</text>
</comment>
<evidence type="ECO:0000256" key="2">
    <source>
        <dbReference type="ARBA" id="ARBA00022448"/>
    </source>
</evidence>
<keyword evidence="5 12" id="KW-0812">Transmembrane</keyword>
<evidence type="ECO:0000256" key="6">
    <source>
        <dbReference type="ARBA" id="ARBA00022729"/>
    </source>
</evidence>
<dbReference type="InterPro" id="IPR039426">
    <property type="entry name" value="TonB-dep_rcpt-like"/>
</dbReference>
<evidence type="ECO:0000259" key="16">
    <source>
        <dbReference type="Pfam" id="PF07715"/>
    </source>
</evidence>
<organism evidence="17 18">
    <name type="scientific">Gluconacetobacter azotocaptans</name>
    <dbReference type="NCBI Taxonomy" id="142834"/>
    <lineage>
        <taxon>Bacteria</taxon>
        <taxon>Pseudomonadati</taxon>
        <taxon>Pseudomonadota</taxon>
        <taxon>Alphaproteobacteria</taxon>
        <taxon>Acetobacterales</taxon>
        <taxon>Acetobacteraceae</taxon>
        <taxon>Gluconacetobacter</taxon>
    </lineage>
</organism>
<protein>
    <submittedName>
        <fullName evidence="17">TonB-dependent receptor</fullName>
    </submittedName>
</protein>
<keyword evidence="18" id="KW-1185">Reference proteome</keyword>
<dbReference type="Pfam" id="PF00593">
    <property type="entry name" value="TonB_dep_Rec_b-barrel"/>
    <property type="match status" value="1"/>
</dbReference>
<reference evidence="17 18" key="1">
    <citation type="submission" date="2020-04" db="EMBL/GenBank/DDBJ databases">
        <title>Description of novel Gluconacetobacter.</title>
        <authorList>
            <person name="Sombolestani A."/>
        </authorList>
    </citation>
    <scope>NUCLEOTIDE SEQUENCE [LARGE SCALE GENOMIC DNA]</scope>
    <source>
        <strain evidence="17 18">LMG 21311</strain>
    </source>
</reference>
<dbReference type="InterPro" id="IPR012910">
    <property type="entry name" value="Plug_dom"/>
</dbReference>
<keyword evidence="4" id="KW-0410">Iron transport</keyword>
<evidence type="ECO:0000256" key="5">
    <source>
        <dbReference type="ARBA" id="ARBA00022692"/>
    </source>
</evidence>
<dbReference type="Pfam" id="PF07715">
    <property type="entry name" value="Plug"/>
    <property type="match status" value="1"/>
</dbReference>
<feature type="short sequence motif" description="TonB C-terminal box" evidence="13">
    <location>
        <begin position="760"/>
        <end position="777"/>
    </location>
</feature>
<comment type="caution">
    <text evidence="17">The sequence shown here is derived from an EMBL/GenBank/DDBJ whole genome shotgun (WGS) entry which is preliminary data.</text>
</comment>
<evidence type="ECO:0000256" key="4">
    <source>
        <dbReference type="ARBA" id="ARBA00022496"/>
    </source>
</evidence>
<name>A0A7W4JQK5_9PROT</name>
<dbReference type="InterPro" id="IPR036942">
    <property type="entry name" value="Beta-barrel_TonB_sf"/>
</dbReference>
<dbReference type="SUPFAM" id="SSF56935">
    <property type="entry name" value="Porins"/>
    <property type="match status" value="1"/>
</dbReference>
<sequence>MTILRHNLLIRLRNDGHRALLAALCCSAATVADRPARADTAPPKYPARAVSHVPARRTVHPRPVTDEAITVDGLRNSPLSLRKSQHVGEVVTHISSADLATHHVETLQNIQNLVPNLTIQPQGATANNNFSLRGVGFKDFTSNNTPSVMTYVDGVAYPIGFMTSGLMYDLAGVDVMPGPVGYTHGQAVTAGEVNLTTNGPTDTFHAGVSQDIASYSRSRTALYVSGPISDRLRYRVSGYTAHGGGYQVNRYNGEHLGNANDGALRGKLDWDVDSRTSINVTGHWAQDDSDTPGVFNVGDLVTPFIAPDNNNLLTGWGFRPAFTKMIGVATNTKPFRNDTTWGVDLTGRHDFGWAEFRSISAYEAMYVHNLLDLDSTNVATDDQYFTNNSNVFSQEVRLSNENRPRRFQWTIGAYYARTATKARFFYDFSGSGPALRPYIEATSYNQDIQTFNQYATASFRLAPRWKISASVNHESDDRHLSNLETIQYGFSDVRFPTHGALTNEFGGKGEIDFQAAPNFLVFADVRKGFKPGGFTANNTVISQQLNPYKPESLLAYEGGIKSDWLNHRLRVNFDGFYYDYHDQQILSLELVQNYGLVGDFVNIPKSTIWGLEGEIDANPIPGLLLEQHFGYQRGRYDDLKFLNTTAVYANYAKTGVFSPAYTSYDGYDSGIPKLTLNGSVSYMMHPTRAWDVTLQGDYSYRGSQLDVPGNEIYRLPAYFLMGMSLTLAPHRGRWSVGVYVSNLLDRRYVITKDNGYNSFYGIPGAPRFIGATMRYDF</sequence>
<dbReference type="GO" id="GO:0009279">
    <property type="term" value="C:cell outer membrane"/>
    <property type="evidence" value="ECO:0007669"/>
    <property type="project" value="UniProtKB-SubCell"/>
</dbReference>
<dbReference type="PANTHER" id="PTHR32552:SF81">
    <property type="entry name" value="TONB-DEPENDENT OUTER MEMBRANE RECEPTOR"/>
    <property type="match status" value="1"/>
</dbReference>
<evidence type="ECO:0000256" key="10">
    <source>
        <dbReference type="ARBA" id="ARBA00023136"/>
    </source>
</evidence>
<evidence type="ECO:0000313" key="17">
    <source>
        <dbReference type="EMBL" id="MBB2189033.1"/>
    </source>
</evidence>
<dbReference type="Gene3D" id="2.40.170.20">
    <property type="entry name" value="TonB-dependent receptor, beta-barrel domain"/>
    <property type="match status" value="1"/>
</dbReference>